<dbReference type="InterPro" id="IPR007712">
    <property type="entry name" value="RelE/ParE_toxin"/>
</dbReference>
<comment type="similarity">
    <text evidence="1">Belongs to the RelE toxin family.</text>
</comment>
<dbReference type="Proteomes" id="UP001238179">
    <property type="component" value="Chromosome"/>
</dbReference>
<dbReference type="Gene3D" id="3.30.2310.20">
    <property type="entry name" value="RelE-like"/>
    <property type="match status" value="1"/>
</dbReference>
<dbReference type="PANTHER" id="PTHR33755:SF5">
    <property type="entry name" value="TYPE II TOXIN-ANTITOXIN SYSTEM RELE_PARE FAMILY TOXIN"/>
    <property type="match status" value="1"/>
</dbReference>
<dbReference type="Pfam" id="PF05016">
    <property type="entry name" value="ParE_toxin"/>
    <property type="match status" value="1"/>
</dbReference>
<dbReference type="InterPro" id="IPR035093">
    <property type="entry name" value="RelE/ParE_toxin_dom_sf"/>
</dbReference>
<reference evidence="4" key="1">
    <citation type="journal article" date="2023" name="Int. J. Syst. Evol. Microbiol.">
        <title>Mesoterricola silvestris gen. nov., sp. nov., Mesoterricola sediminis sp. nov., Geothrix oryzae sp. nov., Geothrix edaphica sp. nov., Geothrix rubra sp. nov., and Geothrix limicola sp. nov., six novel members of Acidobacteriota isolated from soils.</title>
        <authorList>
            <person name="Itoh H."/>
            <person name="Sugisawa Y."/>
            <person name="Mise K."/>
            <person name="Xu Z."/>
            <person name="Kuniyasu M."/>
            <person name="Ushijima N."/>
            <person name="Kawano K."/>
            <person name="Kobayashi E."/>
            <person name="Shiratori Y."/>
            <person name="Masuda Y."/>
            <person name="Senoo K."/>
        </authorList>
    </citation>
    <scope>NUCLEOTIDE SEQUENCE [LARGE SCALE GENOMIC DNA]</scope>
    <source>
        <strain evidence="4">W79</strain>
    </source>
</reference>
<evidence type="ECO:0000256" key="1">
    <source>
        <dbReference type="ARBA" id="ARBA00006226"/>
    </source>
</evidence>
<evidence type="ECO:0000313" key="4">
    <source>
        <dbReference type="Proteomes" id="UP001238179"/>
    </source>
</evidence>
<dbReference type="KEGG" id="msil:METEAL_25010"/>
<accession>A0AA48KAH9</accession>
<dbReference type="EMBL" id="AP027080">
    <property type="protein sequence ID" value="BDU73327.1"/>
    <property type="molecule type" value="Genomic_DNA"/>
</dbReference>
<dbReference type="PANTHER" id="PTHR33755">
    <property type="entry name" value="TOXIN PARE1-RELATED"/>
    <property type="match status" value="1"/>
</dbReference>
<keyword evidence="4" id="KW-1185">Reference proteome</keyword>
<gene>
    <name evidence="3" type="ORF">METEAL_25010</name>
</gene>
<evidence type="ECO:0000256" key="2">
    <source>
        <dbReference type="ARBA" id="ARBA00022649"/>
    </source>
</evidence>
<proteinExistence type="inferred from homology"/>
<evidence type="ECO:0000313" key="3">
    <source>
        <dbReference type="EMBL" id="BDU73327.1"/>
    </source>
</evidence>
<sequence length="102" mass="11982">MVKRLSVRWSRKALDALDEGLGFIAQFDPEAAHQLQVSILSALEHVRELPQSARMVPEEGDPRIREVLREPFRIMYEIHPKELRVLVVRRMERAPVEREDLE</sequence>
<organism evidence="3 4">
    <name type="scientific">Mesoterricola silvestris</name>
    <dbReference type="NCBI Taxonomy" id="2927979"/>
    <lineage>
        <taxon>Bacteria</taxon>
        <taxon>Pseudomonadati</taxon>
        <taxon>Acidobacteriota</taxon>
        <taxon>Holophagae</taxon>
        <taxon>Holophagales</taxon>
        <taxon>Holophagaceae</taxon>
        <taxon>Mesoterricola</taxon>
    </lineage>
</organism>
<name>A0AA48KAH9_9BACT</name>
<dbReference type="AlphaFoldDB" id="A0AA48KAH9"/>
<keyword evidence="2" id="KW-1277">Toxin-antitoxin system</keyword>
<dbReference type="RefSeq" id="WP_316411979.1">
    <property type="nucleotide sequence ID" value="NZ_AP027080.1"/>
</dbReference>
<protein>
    <recommendedName>
        <fullName evidence="5">Type II toxin-antitoxin system RelE/ParE family toxin</fullName>
    </recommendedName>
</protein>
<evidence type="ECO:0008006" key="5">
    <source>
        <dbReference type="Google" id="ProtNLM"/>
    </source>
</evidence>
<dbReference type="InterPro" id="IPR051803">
    <property type="entry name" value="TA_system_RelE-like_toxin"/>
</dbReference>